<evidence type="ECO:0000259" key="1">
    <source>
        <dbReference type="Pfam" id="PF14213"/>
    </source>
</evidence>
<dbReference type="STRING" id="1121400.SAMN02746065_104131"/>
<proteinExistence type="predicted"/>
<accession>A0A1W2A509</accession>
<evidence type="ECO:0000313" key="3">
    <source>
        <dbReference type="Proteomes" id="UP000192418"/>
    </source>
</evidence>
<keyword evidence="3" id="KW-1185">Reference proteome</keyword>
<dbReference type="Proteomes" id="UP000192418">
    <property type="component" value="Unassembled WGS sequence"/>
</dbReference>
<reference evidence="2 3" key="1">
    <citation type="submission" date="2017-04" db="EMBL/GenBank/DDBJ databases">
        <authorList>
            <person name="Afonso C.L."/>
            <person name="Miller P.J."/>
            <person name="Scott M.A."/>
            <person name="Spackman E."/>
            <person name="Goraichik I."/>
            <person name="Dimitrov K.M."/>
            <person name="Suarez D.L."/>
            <person name="Swayne D.E."/>
        </authorList>
    </citation>
    <scope>NUCLEOTIDE SEQUENCE [LARGE SCALE GENOMIC DNA]</scope>
    <source>
        <strain evidence="2 3">DSM 3385</strain>
    </source>
</reference>
<name>A0A1W2A509_9BACT</name>
<dbReference type="AlphaFoldDB" id="A0A1W2A509"/>
<protein>
    <recommendedName>
        <fullName evidence="1">DUF4325 domain-containing protein</fullName>
    </recommendedName>
</protein>
<gene>
    <name evidence="2" type="ORF">SAMN02746065_104131</name>
</gene>
<organism evidence="2 3">
    <name type="scientific">Desulfocicer vacuolatum DSM 3385</name>
    <dbReference type="NCBI Taxonomy" id="1121400"/>
    <lineage>
        <taxon>Bacteria</taxon>
        <taxon>Pseudomonadati</taxon>
        <taxon>Thermodesulfobacteriota</taxon>
        <taxon>Desulfobacteria</taxon>
        <taxon>Desulfobacterales</taxon>
        <taxon>Desulfobacteraceae</taxon>
        <taxon>Desulfocicer</taxon>
    </lineage>
</organism>
<dbReference type="EMBL" id="FWXY01000004">
    <property type="protein sequence ID" value="SMC55809.1"/>
    <property type="molecule type" value="Genomic_DNA"/>
</dbReference>
<dbReference type="RefSeq" id="WP_170923714.1">
    <property type="nucleotide sequence ID" value="NZ_FWXY01000004.1"/>
</dbReference>
<dbReference type="InterPro" id="IPR025474">
    <property type="entry name" value="DUF4325"/>
</dbReference>
<dbReference type="Pfam" id="PF14213">
    <property type="entry name" value="DUF4325"/>
    <property type="match status" value="1"/>
</dbReference>
<feature type="domain" description="DUF4325" evidence="1">
    <location>
        <begin position="22"/>
        <end position="84"/>
    </location>
</feature>
<evidence type="ECO:0000313" key="2">
    <source>
        <dbReference type="EMBL" id="SMC55809.1"/>
    </source>
</evidence>
<sequence>MDTIKLSIFSIVGDSFCVAAEDGEKVFKQIRMGIEKNKKITLSFQNVEMLTTAFLNTAIGKLYGEYDEKTVKKHMSVEDMDSSDKLRLKRVIDTAKVYYANPNQLEDSIKTIMEED</sequence>